<evidence type="ECO:0000256" key="1">
    <source>
        <dbReference type="SAM" id="Phobius"/>
    </source>
</evidence>
<evidence type="ECO:0000313" key="2">
    <source>
        <dbReference type="EMBL" id="HHR95805.1"/>
    </source>
</evidence>
<keyword evidence="1" id="KW-1133">Transmembrane helix</keyword>
<name>A0A7C5USQ2_9CREN</name>
<comment type="caution">
    <text evidence="2">The sequence shown here is derived from an EMBL/GenBank/DDBJ whole genome shotgun (WGS) entry which is preliminary data.</text>
</comment>
<gene>
    <name evidence="2" type="ORF">ENL47_03050</name>
</gene>
<proteinExistence type="predicted"/>
<keyword evidence="1" id="KW-0812">Transmembrane</keyword>
<reference evidence="2" key="1">
    <citation type="journal article" date="2020" name="mSystems">
        <title>Genome- and Community-Level Interaction Insights into Carbon Utilization and Element Cycling Functions of Hydrothermarchaeota in Hydrothermal Sediment.</title>
        <authorList>
            <person name="Zhou Z."/>
            <person name="Liu Y."/>
            <person name="Xu W."/>
            <person name="Pan J."/>
            <person name="Luo Z.H."/>
            <person name="Li M."/>
        </authorList>
    </citation>
    <scope>NUCLEOTIDE SEQUENCE [LARGE SCALE GENOMIC DNA]</scope>
    <source>
        <strain evidence="2">SpSt-1</strain>
    </source>
</reference>
<accession>A0A7C5USQ2</accession>
<feature type="transmembrane region" description="Helical" evidence="1">
    <location>
        <begin position="5"/>
        <end position="25"/>
    </location>
</feature>
<protein>
    <recommendedName>
        <fullName evidence="3">DUF3311 domain-containing protein</fullName>
    </recommendedName>
</protein>
<feature type="transmembrane region" description="Helical" evidence="1">
    <location>
        <begin position="31"/>
        <end position="57"/>
    </location>
</feature>
<evidence type="ECO:0008006" key="3">
    <source>
        <dbReference type="Google" id="ProtNLM"/>
    </source>
</evidence>
<keyword evidence="1" id="KW-0472">Membrane</keyword>
<dbReference type="AlphaFoldDB" id="A0A7C5USQ2"/>
<sequence length="63" mass="7091">MKWFYWVGVVVFVILGITTLIPAPASKPSLLGYYAHCSFTPISTVICWIIAGIIYWIGSRRGR</sequence>
<organism evidence="2">
    <name type="scientific">Ignisphaera aggregans</name>
    <dbReference type="NCBI Taxonomy" id="334771"/>
    <lineage>
        <taxon>Archaea</taxon>
        <taxon>Thermoproteota</taxon>
        <taxon>Thermoprotei</taxon>
        <taxon>Desulfurococcales</taxon>
        <taxon>Desulfurococcaceae</taxon>
        <taxon>Ignisphaera</taxon>
    </lineage>
</organism>
<dbReference type="EMBL" id="DRUB01000054">
    <property type="protein sequence ID" value="HHR95805.1"/>
    <property type="molecule type" value="Genomic_DNA"/>
</dbReference>